<evidence type="ECO:0000256" key="2">
    <source>
        <dbReference type="SAM" id="Phobius"/>
    </source>
</evidence>
<dbReference type="NCBIfam" id="TIGR01730">
    <property type="entry name" value="RND_mfp"/>
    <property type="match status" value="1"/>
</dbReference>
<dbReference type="Gene3D" id="1.10.287.470">
    <property type="entry name" value="Helix hairpin bin"/>
    <property type="match status" value="1"/>
</dbReference>
<dbReference type="InterPro" id="IPR058625">
    <property type="entry name" value="MdtA-like_BSH"/>
</dbReference>
<comment type="caution">
    <text evidence="4">The sequence shown here is derived from an EMBL/GenBank/DDBJ whole genome shotgun (WGS) entry which is preliminary data.</text>
</comment>
<dbReference type="PANTHER" id="PTHR30469:SF33">
    <property type="entry name" value="SLR1207 PROTEIN"/>
    <property type="match status" value="1"/>
</dbReference>
<dbReference type="PANTHER" id="PTHR30469">
    <property type="entry name" value="MULTIDRUG RESISTANCE PROTEIN MDTA"/>
    <property type="match status" value="1"/>
</dbReference>
<dbReference type="AlphaFoldDB" id="A0A7Z1MJD6"/>
<proteinExistence type="inferred from homology"/>
<keyword evidence="2" id="KW-0812">Transmembrane</keyword>
<organism evidence="4">
    <name type="scientific">Vibrio cyclitrophicus</name>
    <dbReference type="NCBI Taxonomy" id="47951"/>
    <lineage>
        <taxon>Bacteria</taxon>
        <taxon>Pseudomonadati</taxon>
        <taxon>Pseudomonadota</taxon>
        <taxon>Gammaproteobacteria</taxon>
        <taxon>Vibrionales</taxon>
        <taxon>Vibrionaceae</taxon>
        <taxon>Vibrio</taxon>
    </lineage>
</organism>
<dbReference type="EMBL" id="MDBS01000023">
    <property type="protein sequence ID" value="PMP29953.1"/>
    <property type="molecule type" value="Genomic_DNA"/>
</dbReference>
<dbReference type="SUPFAM" id="SSF111369">
    <property type="entry name" value="HlyD-like secretion proteins"/>
    <property type="match status" value="1"/>
</dbReference>
<dbReference type="GO" id="GO:0015562">
    <property type="term" value="F:efflux transmembrane transporter activity"/>
    <property type="evidence" value="ECO:0007669"/>
    <property type="project" value="TreeGrafter"/>
</dbReference>
<comment type="similarity">
    <text evidence="1">Belongs to the membrane fusion protein (MFP) (TC 8.A.1) family.</text>
</comment>
<name>A0A7Z1MJD6_9VIBR</name>
<dbReference type="Gene3D" id="2.40.420.20">
    <property type="match status" value="1"/>
</dbReference>
<feature type="domain" description="Multidrug resistance protein MdtA-like barrel-sandwich hybrid" evidence="3">
    <location>
        <begin position="67"/>
        <end position="221"/>
    </location>
</feature>
<keyword evidence="2" id="KW-0472">Membrane</keyword>
<dbReference type="Pfam" id="PF25917">
    <property type="entry name" value="BSH_RND"/>
    <property type="match status" value="1"/>
</dbReference>
<keyword evidence="2" id="KW-1133">Transmembrane helix</keyword>
<reference evidence="4" key="2">
    <citation type="journal article" date="2018" name="Nature">
        <title>A major lineage of non-tailed dsDNA viruses as unrecognized killers of marine bacteria.</title>
        <authorList>
            <person name="Kauffman K.M."/>
            <person name="Hussain F.A."/>
            <person name="Yang J."/>
            <person name="Arevalo P."/>
            <person name="Brown J.M."/>
            <person name="Chang W.K."/>
            <person name="VanInsberghe D."/>
            <person name="Elsherbini J."/>
            <person name="Sharma R.S."/>
            <person name="Cutler M.B."/>
            <person name="Kelly L."/>
            <person name="Polz M.F."/>
        </authorList>
    </citation>
    <scope>NUCLEOTIDE SEQUENCE</scope>
    <source>
        <strain evidence="4">10N.222.46.E12</strain>
    </source>
</reference>
<dbReference type="Gene3D" id="2.40.50.100">
    <property type="match status" value="1"/>
</dbReference>
<dbReference type="GO" id="GO:1990281">
    <property type="term" value="C:efflux pump complex"/>
    <property type="evidence" value="ECO:0007669"/>
    <property type="project" value="TreeGrafter"/>
</dbReference>
<dbReference type="Gene3D" id="2.40.30.170">
    <property type="match status" value="1"/>
</dbReference>
<evidence type="ECO:0000313" key="4">
    <source>
        <dbReference type="EMBL" id="PMP29953.1"/>
    </source>
</evidence>
<accession>A0A7Z1MJD6</accession>
<protein>
    <recommendedName>
        <fullName evidence="3">Multidrug resistance protein MdtA-like barrel-sandwich hybrid domain-containing protein</fullName>
    </recommendedName>
</protein>
<sequence length="375" mass="41064">MKVNSREIATNKKNTFLLLFILILLCFIYVNIIGSPNKFQGRKTHVVSIGSITRNVESIGVIEAAKMIDVGASVSGEVTELMVGVGDKVSQGQLLIEIDPTVSANELKTAQNELKIAVANFDVSRERFLYEQEQLELIAHLVKIGSKTSQELKEQNLVYLESKASLQSSKLSKETAMLAVDSKKAQLTYTMIRSPIDGTVVSIQVDKGQTLVSTQQVSNLIKVASSDQYIVRIPISEYDISNISIGDVVDFHILGVSNETYKSKISNIDLTPLSNSSTSKGVIYNVSFHVPRELSEHVRIGMSVGAKIKIMEEINVVIVPSHYVRYDTNGVANITVLDNGNVITKTVELGLYDFLNSEVVSGIEVGDVLILEGID</sequence>
<evidence type="ECO:0000259" key="3">
    <source>
        <dbReference type="Pfam" id="PF25917"/>
    </source>
</evidence>
<gene>
    <name evidence="4" type="ORF">BCS90_00645</name>
</gene>
<reference evidence="4" key="1">
    <citation type="submission" date="2016-07" db="EMBL/GenBank/DDBJ databases">
        <authorList>
            <person name="Kauffman K."/>
            <person name="Arevalo P."/>
            <person name="Polz M.F."/>
        </authorList>
    </citation>
    <scope>NUCLEOTIDE SEQUENCE</scope>
    <source>
        <strain evidence="4">10N.222.46.E12</strain>
    </source>
</reference>
<feature type="transmembrane region" description="Helical" evidence="2">
    <location>
        <begin position="16"/>
        <end position="34"/>
    </location>
</feature>
<evidence type="ECO:0000256" key="1">
    <source>
        <dbReference type="ARBA" id="ARBA00009477"/>
    </source>
</evidence>
<dbReference type="InterPro" id="IPR006143">
    <property type="entry name" value="RND_pump_MFP"/>
</dbReference>